<proteinExistence type="predicted"/>
<accession>A0A9P5XT95</accession>
<dbReference type="AlphaFoldDB" id="A0A9P5XT95"/>
<feature type="non-terminal residue" evidence="1">
    <location>
        <position position="1"/>
    </location>
</feature>
<comment type="caution">
    <text evidence="1">The sequence shown here is derived from an EMBL/GenBank/DDBJ whole genome shotgun (WGS) entry which is preliminary data.</text>
</comment>
<protein>
    <recommendedName>
        <fullName evidence="3">Reverse transcriptase</fullName>
    </recommendedName>
</protein>
<evidence type="ECO:0000313" key="2">
    <source>
        <dbReference type="Proteomes" id="UP000807353"/>
    </source>
</evidence>
<evidence type="ECO:0000313" key="1">
    <source>
        <dbReference type="EMBL" id="KAF9455300.1"/>
    </source>
</evidence>
<reference evidence="1" key="1">
    <citation type="submission" date="2020-11" db="EMBL/GenBank/DDBJ databases">
        <authorList>
            <consortium name="DOE Joint Genome Institute"/>
            <person name="Ahrendt S."/>
            <person name="Riley R."/>
            <person name="Andreopoulos W."/>
            <person name="Labutti K."/>
            <person name="Pangilinan J."/>
            <person name="Ruiz-Duenas F.J."/>
            <person name="Barrasa J.M."/>
            <person name="Sanchez-Garcia M."/>
            <person name="Camarero S."/>
            <person name="Miyauchi S."/>
            <person name="Serrano A."/>
            <person name="Linde D."/>
            <person name="Babiker R."/>
            <person name="Drula E."/>
            <person name="Ayuso-Fernandez I."/>
            <person name="Pacheco R."/>
            <person name="Padilla G."/>
            <person name="Ferreira P."/>
            <person name="Barriuso J."/>
            <person name="Kellner H."/>
            <person name="Castanera R."/>
            <person name="Alfaro M."/>
            <person name="Ramirez L."/>
            <person name="Pisabarro A.G."/>
            <person name="Kuo A."/>
            <person name="Tritt A."/>
            <person name="Lipzen A."/>
            <person name="He G."/>
            <person name="Yan M."/>
            <person name="Ng V."/>
            <person name="Cullen D."/>
            <person name="Martin F."/>
            <person name="Rosso M.-N."/>
            <person name="Henrissat B."/>
            <person name="Hibbett D."/>
            <person name="Martinez A.T."/>
            <person name="Grigoriev I.V."/>
        </authorList>
    </citation>
    <scope>NUCLEOTIDE SEQUENCE</scope>
    <source>
        <strain evidence="1">CBS 247.69</strain>
    </source>
</reference>
<dbReference type="OrthoDB" id="3258143at2759"/>
<dbReference type="EMBL" id="MU150801">
    <property type="protein sequence ID" value="KAF9455300.1"/>
    <property type="molecule type" value="Genomic_DNA"/>
</dbReference>
<keyword evidence="2" id="KW-1185">Reference proteome</keyword>
<dbReference type="Proteomes" id="UP000807353">
    <property type="component" value="Unassembled WGS sequence"/>
</dbReference>
<organism evidence="1 2">
    <name type="scientific">Collybia nuda</name>
    <dbReference type="NCBI Taxonomy" id="64659"/>
    <lineage>
        <taxon>Eukaryota</taxon>
        <taxon>Fungi</taxon>
        <taxon>Dikarya</taxon>
        <taxon>Basidiomycota</taxon>
        <taxon>Agaricomycotina</taxon>
        <taxon>Agaricomycetes</taxon>
        <taxon>Agaricomycetidae</taxon>
        <taxon>Agaricales</taxon>
        <taxon>Tricholomatineae</taxon>
        <taxon>Clitocybaceae</taxon>
        <taxon>Collybia</taxon>
    </lineage>
</organism>
<sequence>IITFHHTPKACEVPEHLLAYKAATRYEVAHRAHRITTLAKARANAVDDMTEDWSKLASKKEYIGSHFLPLYERGKQITPSHLKGGAWIGKERHAPIGAYRQRFLKERETYLCNCGISKETVDHVFRHCPNHVRREHPRRKLALIWVCNFLHDNPLAFGVFREPRVD</sequence>
<evidence type="ECO:0008006" key="3">
    <source>
        <dbReference type="Google" id="ProtNLM"/>
    </source>
</evidence>
<name>A0A9P5XT95_9AGAR</name>
<gene>
    <name evidence="1" type="ORF">BDZ94DRAFT_1278429</name>
</gene>